<evidence type="ECO:0000313" key="2">
    <source>
        <dbReference type="EMBL" id="MSE16910.1"/>
    </source>
</evidence>
<name>A0A7X2MPE0_ENTAG</name>
<protein>
    <submittedName>
        <fullName evidence="2">Uncharacterized protein</fullName>
    </submittedName>
</protein>
<keyword evidence="1" id="KW-0812">Transmembrane</keyword>
<evidence type="ECO:0000313" key="3">
    <source>
        <dbReference type="Proteomes" id="UP000461948"/>
    </source>
</evidence>
<comment type="caution">
    <text evidence="2">The sequence shown here is derived from an EMBL/GenBank/DDBJ whole genome shotgun (WGS) entry which is preliminary data.</text>
</comment>
<feature type="transmembrane region" description="Helical" evidence="1">
    <location>
        <begin position="61"/>
        <end position="83"/>
    </location>
</feature>
<accession>A0A7X2MPE0</accession>
<dbReference type="InterPro" id="IPR045644">
    <property type="entry name" value="DUF6404"/>
</dbReference>
<proteinExistence type="predicted"/>
<reference evidence="2 3" key="1">
    <citation type="submission" date="2019-11" db="EMBL/GenBank/DDBJ databases">
        <title>Draft Genome Sequence of Plant Growth-Promoting Rhizosphere-Associated Bacteria.</title>
        <authorList>
            <person name="Vasilyev I.Y."/>
            <person name="Radchenko V."/>
            <person name="Ilnitskaya E.V."/>
        </authorList>
    </citation>
    <scope>NUCLEOTIDE SEQUENCE [LARGE SCALE GENOMIC DNA]</scope>
    <source>
        <strain evidence="2 3">VRA_MhP_f</strain>
    </source>
</reference>
<organism evidence="2 3">
    <name type="scientific">Enterobacter agglomerans</name>
    <name type="common">Erwinia herbicola</name>
    <name type="synonym">Pantoea agglomerans</name>
    <dbReference type="NCBI Taxonomy" id="549"/>
    <lineage>
        <taxon>Bacteria</taxon>
        <taxon>Pseudomonadati</taxon>
        <taxon>Pseudomonadota</taxon>
        <taxon>Gammaproteobacteria</taxon>
        <taxon>Enterobacterales</taxon>
        <taxon>Erwiniaceae</taxon>
        <taxon>Pantoea</taxon>
        <taxon>Pantoea agglomerans group</taxon>
    </lineage>
</organism>
<dbReference type="EMBL" id="WKLC01000907">
    <property type="protein sequence ID" value="MSE16910.1"/>
    <property type="molecule type" value="Genomic_DNA"/>
</dbReference>
<dbReference type="AlphaFoldDB" id="A0A7X2MPE0"/>
<feature type="transmembrane region" description="Helical" evidence="1">
    <location>
        <begin position="95"/>
        <end position="115"/>
    </location>
</feature>
<dbReference type="Pfam" id="PF19942">
    <property type="entry name" value="DUF6404"/>
    <property type="match status" value="1"/>
</dbReference>
<gene>
    <name evidence="2" type="ORF">GKC49_17870</name>
</gene>
<evidence type="ECO:0000256" key="1">
    <source>
        <dbReference type="SAM" id="Phobius"/>
    </source>
</evidence>
<keyword evidence="1" id="KW-0472">Membrane</keyword>
<dbReference type="Proteomes" id="UP000461948">
    <property type="component" value="Unassembled WGS sequence"/>
</dbReference>
<sequence length="128" mass="14758">MLSRDVTDDKTMKNEIFERRKARALALMAAKKIWPSHSAPPLHRLLWKMNIHLPPPSFTPFWLNLVVFASMYTLMMPLLLLLPSLPGVSDDNYSLIPNLIAGLFFGTTMALFHAYRKKVHNLPVWEEL</sequence>
<keyword evidence="1" id="KW-1133">Transmembrane helix</keyword>